<protein>
    <submittedName>
        <fullName evidence="1">Uncharacterized protein</fullName>
    </submittedName>
</protein>
<comment type="caution">
    <text evidence="1">The sequence shown here is derived from an EMBL/GenBank/DDBJ whole genome shotgun (WGS) entry which is preliminary data.</text>
</comment>
<accession>A0A5C6XGW5</accession>
<evidence type="ECO:0000313" key="2">
    <source>
        <dbReference type="Proteomes" id="UP000321046"/>
    </source>
</evidence>
<dbReference type="AlphaFoldDB" id="A0A5C6XGW5"/>
<dbReference type="PRINTS" id="PR01100">
    <property type="entry name" value="SHIKIMTKNASE"/>
</dbReference>
<dbReference type="Gene3D" id="3.40.50.10860">
    <property type="entry name" value="Leucine Dehydrogenase, chain A, domain 1"/>
    <property type="match status" value="1"/>
</dbReference>
<dbReference type="SUPFAM" id="SSF52540">
    <property type="entry name" value="P-loop containing nucleoside triphosphate hydrolases"/>
    <property type="match status" value="1"/>
</dbReference>
<proteinExistence type="predicted"/>
<organism evidence="1 2">
    <name type="scientific">Lujinxingia vulgaris</name>
    <dbReference type="NCBI Taxonomy" id="2600176"/>
    <lineage>
        <taxon>Bacteria</taxon>
        <taxon>Deltaproteobacteria</taxon>
        <taxon>Bradymonadales</taxon>
        <taxon>Lujinxingiaceae</taxon>
        <taxon>Lujinxingia</taxon>
    </lineage>
</organism>
<dbReference type="Pfam" id="PF01202">
    <property type="entry name" value="SKI"/>
    <property type="match status" value="1"/>
</dbReference>
<reference evidence="1 2" key="1">
    <citation type="submission" date="2019-08" db="EMBL/GenBank/DDBJ databases">
        <title>Bradymonadales sp. TMQ2.</title>
        <authorList>
            <person name="Liang Q."/>
        </authorList>
    </citation>
    <scope>NUCLEOTIDE SEQUENCE [LARGE SCALE GENOMIC DNA]</scope>
    <source>
        <strain evidence="1 2">TMQ2</strain>
    </source>
</reference>
<dbReference type="InterPro" id="IPR031322">
    <property type="entry name" value="Shikimate/glucono_kinase"/>
</dbReference>
<name>A0A5C6XGW5_9DELT</name>
<dbReference type="RefSeq" id="WP_146972417.1">
    <property type="nucleotide sequence ID" value="NZ_VOSL01000011.1"/>
</dbReference>
<dbReference type="OrthoDB" id="9800332at2"/>
<dbReference type="Gene3D" id="3.40.50.300">
    <property type="entry name" value="P-loop containing nucleotide triphosphate hydrolases"/>
    <property type="match status" value="1"/>
</dbReference>
<sequence>MCPSSPSTRKDHHTPPILLVGHRGVGKSTLGRLAASRLGRPFFDLDDVIAEQSGTTIDDLVARDIESFRTIEARTARTLTAQTNAPIIAAGAGLNTLPPGAIIIWISRDGWQSTVASSNRPRVRPELSLDEEHRWMIRTREPHWLDAAHLKLSIPRARTIERAAEDLATLIDWVSQVPRSPLAPRTALVPFIPDDLCRALHDRALLDMGRVEVRSDIFPTLPAPDELLQNNHHPGDLLLSLRTPDPRWLRNIPEAGAWDIDLRFLPDTLRHIDDLRPHLPASLILSAHPAHPAPADLSELFDGAGVLATAFNIAPERITLKYAPLAPDAAAIRAALDTRATFDAGPHPFAIIPQGPRAAWVRHLLSATNALHYLPVGLASRNPDHPSALDLQNVLPSLTSPTPTRFDALIGDPVARSQGDLWHRRAALRSESPDNEHHLGYLKIPTPADDLPDTLALLHHINIRGVSVTSPLKRHVARHIGADHALNTLRRTPHGWAGTDTDHIGMRASLQALIGAGITPGPTLIFGQGGVSPALLRALEDSDFSVVAHLSARAGWDSAPDNLPPLSLIINAAASFAHTAAGSPPPAQAWLDLHYANVQPPPYATLHLGGDTFFDAQALAQRSFWSS</sequence>
<dbReference type="InterPro" id="IPR027417">
    <property type="entry name" value="P-loop_NTPase"/>
</dbReference>
<evidence type="ECO:0000313" key="1">
    <source>
        <dbReference type="EMBL" id="TXD42997.1"/>
    </source>
</evidence>
<dbReference type="InterPro" id="IPR046346">
    <property type="entry name" value="Aminoacid_DH-like_N_sf"/>
</dbReference>
<dbReference type="SUPFAM" id="SSF53223">
    <property type="entry name" value="Aminoacid dehydrogenase-like, N-terminal domain"/>
    <property type="match status" value="1"/>
</dbReference>
<dbReference type="Proteomes" id="UP000321046">
    <property type="component" value="Unassembled WGS sequence"/>
</dbReference>
<gene>
    <name evidence="1" type="ORF">FRC96_02285</name>
</gene>
<dbReference type="EMBL" id="VOSL01000011">
    <property type="protein sequence ID" value="TXD42997.1"/>
    <property type="molecule type" value="Genomic_DNA"/>
</dbReference>